<comment type="caution">
    <text evidence="1">The sequence shown here is derived from an EMBL/GenBank/DDBJ whole genome shotgun (WGS) entry which is preliminary data.</text>
</comment>
<name>A0A7W8DKG0_9BACT</name>
<keyword evidence="2" id="KW-1185">Reference proteome</keyword>
<organism evidence="1 2">
    <name type="scientific">Prosthecobacter vanneervenii</name>
    <dbReference type="NCBI Taxonomy" id="48466"/>
    <lineage>
        <taxon>Bacteria</taxon>
        <taxon>Pseudomonadati</taxon>
        <taxon>Verrucomicrobiota</taxon>
        <taxon>Verrucomicrobiia</taxon>
        <taxon>Verrucomicrobiales</taxon>
        <taxon>Verrucomicrobiaceae</taxon>
        <taxon>Prosthecobacter</taxon>
    </lineage>
</organism>
<evidence type="ECO:0000313" key="2">
    <source>
        <dbReference type="Proteomes" id="UP000590740"/>
    </source>
</evidence>
<reference evidence="1 2" key="1">
    <citation type="submission" date="2020-08" db="EMBL/GenBank/DDBJ databases">
        <title>Genomic Encyclopedia of Type Strains, Phase IV (KMG-IV): sequencing the most valuable type-strain genomes for metagenomic binning, comparative biology and taxonomic classification.</title>
        <authorList>
            <person name="Goeker M."/>
        </authorList>
    </citation>
    <scope>NUCLEOTIDE SEQUENCE [LARGE SCALE GENOMIC DNA]</scope>
    <source>
        <strain evidence="1 2">DSM 12252</strain>
    </source>
</reference>
<gene>
    <name evidence="1" type="ORF">HNQ65_002797</name>
</gene>
<protein>
    <submittedName>
        <fullName evidence="1">Uncharacterized protein</fullName>
    </submittedName>
</protein>
<proteinExistence type="predicted"/>
<dbReference type="EMBL" id="JACHIG010000005">
    <property type="protein sequence ID" value="MBB5033214.1"/>
    <property type="molecule type" value="Genomic_DNA"/>
</dbReference>
<sequence length="135" mass="15493">MALLPLGMRTQVEDYTGAHRICLTWAFIRISPYLVEAPTEMTRWFTEKAGAGTHSPVWCFEGNSILGFQAYRQGPAPGRHRQRFLFYYMYLSVGKEDKERVIASARRYLDASDPGLCNAIFAEAYNEWGRLIYSP</sequence>
<evidence type="ECO:0000313" key="1">
    <source>
        <dbReference type="EMBL" id="MBB5033214.1"/>
    </source>
</evidence>
<dbReference type="AlphaFoldDB" id="A0A7W8DKG0"/>
<accession>A0A7W8DKG0</accession>
<dbReference type="Proteomes" id="UP000590740">
    <property type="component" value="Unassembled WGS sequence"/>
</dbReference>